<dbReference type="Proteomes" id="UP000267164">
    <property type="component" value="Chromosome"/>
</dbReference>
<dbReference type="EMBL" id="CP032568">
    <property type="protein sequence ID" value="AYF78545.1"/>
    <property type="molecule type" value="Genomic_DNA"/>
</dbReference>
<evidence type="ECO:0000313" key="2">
    <source>
        <dbReference type="Proteomes" id="UP000267164"/>
    </source>
</evidence>
<evidence type="ECO:0000313" key="1">
    <source>
        <dbReference type="EMBL" id="AYF78545.1"/>
    </source>
</evidence>
<reference evidence="1 2" key="1">
    <citation type="submission" date="2018-09" db="EMBL/GenBank/DDBJ databases">
        <title>Nocardia yunnanensis sp. nov., an actinomycete isolated from a soil sample.</title>
        <authorList>
            <person name="Zhang J."/>
        </authorList>
    </citation>
    <scope>NUCLEOTIDE SEQUENCE [LARGE SCALE GENOMIC DNA]</scope>
    <source>
        <strain evidence="1 2">CFHS0054</strain>
    </source>
</reference>
<gene>
    <name evidence="1" type="ORF">D7D52_37305</name>
</gene>
<name>A0A386ZPR0_9NOCA</name>
<dbReference type="AlphaFoldDB" id="A0A386ZPR0"/>
<keyword evidence="2" id="KW-1185">Reference proteome</keyword>
<protein>
    <submittedName>
        <fullName evidence="1">Uncharacterized protein</fullName>
    </submittedName>
</protein>
<dbReference type="OrthoDB" id="9860966at2"/>
<sequence length="194" mass="21002">MANNWIGPLIAAAGLVVLVGCSSTTNSSPTEAKPAGVDQDYQTLSCVAVPEDLRWEYSYLYDARGQLKPLSEIKTMPVDQVRGEDPLNDVTALYKALESRYGHRPACGETYPKGTSGQLNINVLNHKALSCTDIPADLKQKYPSLFDTDGRLKSWKTIASMPANSAGDDPGEDVTSLYNQVVSRLGHPVSCPQN</sequence>
<accession>A0A386ZPR0</accession>
<dbReference type="KEGG" id="nyu:D7D52_37305"/>
<proteinExistence type="predicted"/>
<organism evidence="1 2">
    <name type="scientific">Nocardia yunnanensis</name>
    <dbReference type="NCBI Taxonomy" id="2382165"/>
    <lineage>
        <taxon>Bacteria</taxon>
        <taxon>Bacillati</taxon>
        <taxon>Actinomycetota</taxon>
        <taxon>Actinomycetes</taxon>
        <taxon>Mycobacteriales</taxon>
        <taxon>Nocardiaceae</taxon>
        <taxon>Nocardia</taxon>
    </lineage>
</organism>